<name>A0AA36GNV1_CYLNA</name>
<feature type="signal peptide" evidence="1">
    <location>
        <begin position="1"/>
        <end position="21"/>
    </location>
</feature>
<dbReference type="Proteomes" id="UP001176961">
    <property type="component" value="Unassembled WGS sequence"/>
</dbReference>
<protein>
    <submittedName>
        <fullName evidence="2">Uncharacterized protein</fullName>
    </submittedName>
</protein>
<gene>
    <name evidence="2" type="ORF">CYNAS_LOCUS7465</name>
</gene>
<dbReference type="EMBL" id="CATQJL010000112">
    <property type="protein sequence ID" value="CAJ0595482.1"/>
    <property type="molecule type" value="Genomic_DNA"/>
</dbReference>
<reference evidence="2" key="1">
    <citation type="submission" date="2023-07" db="EMBL/GenBank/DDBJ databases">
        <authorList>
            <consortium name="CYATHOMIX"/>
        </authorList>
    </citation>
    <scope>NUCLEOTIDE SEQUENCE</scope>
    <source>
        <strain evidence="2">N/A</strain>
    </source>
</reference>
<organism evidence="2 3">
    <name type="scientific">Cylicocyclus nassatus</name>
    <name type="common">Nematode worm</name>
    <dbReference type="NCBI Taxonomy" id="53992"/>
    <lineage>
        <taxon>Eukaryota</taxon>
        <taxon>Metazoa</taxon>
        <taxon>Ecdysozoa</taxon>
        <taxon>Nematoda</taxon>
        <taxon>Chromadorea</taxon>
        <taxon>Rhabditida</taxon>
        <taxon>Rhabditina</taxon>
        <taxon>Rhabditomorpha</taxon>
        <taxon>Strongyloidea</taxon>
        <taxon>Strongylidae</taxon>
        <taxon>Cylicocyclus</taxon>
    </lineage>
</organism>
<feature type="chain" id="PRO_5041289963" evidence="1">
    <location>
        <begin position="22"/>
        <end position="73"/>
    </location>
</feature>
<keyword evidence="1" id="KW-0732">Signal</keyword>
<evidence type="ECO:0000313" key="3">
    <source>
        <dbReference type="Proteomes" id="UP001176961"/>
    </source>
</evidence>
<proteinExistence type="predicted"/>
<comment type="caution">
    <text evidence="2">The sequence shown here is derived from an EMBL/GenBank/DDBJ whole genome shotgun (WGS) entry which is preliminary data.</text>
</comment>
<dbReference type="AlphaFoldDB" id="A0AA36GNV1"/>
<evidence type="ECO:0000313" key="2">
    <source>
        <dbReference type="EMBL" id="CAJ0595482.1"/>
    </source>
</evidence>
<evidence type="ECO:0000256" key="1">
    <source>
        <dbReference type="SAM" id="SignalP"/>
    </source>
</evidence>
<accession>A0AA36GNV1</accession>
<keyword evidence="3" id="KW-1185">Reference proteome</keyword>
<sequence>MNLFLFSFLLFPIFLTSVVNSYYVRMPHDECTQRQCVTQCLNAAGEYTAGECVRKAWFFDKILVCKCFAFYRK</sequence>